<dbReference type="GO" id="GO:0003677">
    <property type="term" value="F:DNA binding"/>
    <property type="evidence" value="ECO:0007669"/>
    <property type="project" value="UniProtKB-KW"/>
</dbReference>
<gene>
    <name evidence="4" type="ORF">DM01DRAFT_1333137</name>
</gene>
<dbReference type="SUPFAM" id="SSF47113">
    <property type="entry name" value="Histone-fold"/>
    <property type="match status" value="1"/>
</dbReference>
<dbReference type="Gene3D" id="1.10.20.10">
    <property type="entry name" value="Histone, subunit A"/>
    <property type="match status" value="1"/>
</dbReference>
<dbReference type="EMBL" id="MCGT01000005">
    <property type="protein sequence ID" value="ORX59675.1"/>
    <property type="molecule type" value="Genomic_DNA"/>
</dbReference>
<dbReference type="GO" id="GO:0046982">
    <property type="term" value="F:protein heterodimerization activity"/>
    <property type="evidence" value="ECO:0007669"/>
    <property type="project" value="InterPro"/>
</dbReference>
<evidence type="ECO:0000256" key="2">
    <source>
        <dbReference type="RuleBase" id="RU003767"/>
    </source>
</evidence>
<dbReference type="InterPro" id="IPR007125">
    <property type="entry name" value="H2A/H2B/H3"/>
</dbReference>
<dbReference type="STRING" id="101127.A0A1X2GRH3"/>
<dbReference type="Pfam" id="PF00125">
    <property type="entry name" value="Histone"/>
    <property type="match status" value="1"/>
</dbReference>
<dbReference type="PANTHER" id="PTHR23430">
    <property type="entry name" value="HISTONE H2A"/>
    <property type="match status" value="1"/>
</dbReference>
<proteinExistence type="inferred from homology"/>
<dbReference type="Proteomes" id="UP000242146">
    <property type="component" value="Unassembled WGS sequence"/>
</dbReference>
<dbReference type="SMART" id="SM00414">
    <property type="entry name" value="H2A"/>
    <property type="match status" value="1"/>
</dbReference>
<keyword evidence="5" id="KW-1185">Reference proteome</keyword>
<organism evidence="4 5">
    <name type="scientific">Hesseltinella vesiculosa</name>
    <dbReference type="NCBI Taxonomy" id="101127"/>
    <lineage>
        <taxon>Eukaryota</taxon>
        <taxon>Fungi</taxon>
        <taxon>Fungi incertae sedis</taxon>
        <taxon>Mucoromycota</taxon>
        <taxon>Mucoromycotina</taxon>
        <taxon>Mucoromycetes</taxon>
        <taxon>Mucorales</taxon>
        <taxon>Cunninghamellaceae</taxon>
        <taxon>Hesseltinella</taxon>
    </lineage>
</organism>
<comment type="subunit">
    <text evidence="2">The nucleosome is a histone octamer containing two molecules each of H2A, H2B, H3 and H4 assembled in one H3-H4 heterotetramer and two H2A-H2B heterodimers. The octamer wraps approximately 147 bp of DNA.</text>
</comment>
<dbReference type="GO" id="GO:0005634">
    <property type="term" value="C:nucleus"/>
    <property type="evidence" value="ECO:0007669"/>
    <property type="project" value="UniProtKB-SubCell"/>
</dbReference>
<keyword evidence="2" id="KW-0238">DNA-binding</keyword>
<keyword evidence="2" id="KW-0544">Nucleosome core</keyword>
<keyword evidence="2" id="KW-0158">Chromosome</keyword>
<accession>A0A1X2GRH3</accession>
<protein>
    <recommendedName>
        <fullName evidence="2">Histone H2A</fullName>
    </recommendedName>
</protein>
<dbReference type="InterPro" id="IPR002119">
    <property type="entry name" value="Histone_H2A"/>
</dbReference>
<dbReference type="AlphaFoldDB" id="A0A1X2GRH3"/>
<keyword evidence="2" id="KW-0539">Nucleus</keyword>
<dbReference type="PRINTS" id="PR00620">
    <property type="entry name" value="HISTONEH2A"/>
</dbReference>
<comment type="similarity">
    <text evidence="1 2">Belongs to the histone H2A family.</text>
</comment>
<evidence type="ECO:0000313" key="5">
    <source>
        <dbReference type="Proteomes" id="UP000242146"/>
    </source>
</evidence>
<reference evidence="4 5" key="1">
    <citation type="submission" date="2016-07" db="EMBL/GenBank/DDBJ databases">
        <title>Pervasive Adenine N6-methylation of Active Genes in Fungi.</title>
        <authorList>
            <consortium name="DOE Joint Genome Institute"/>
            <person name="Mondo S.J."/>
            <person name="Dannebaum R.O."/>
            <person name="Kuo R.C."/>
            <person name="Labutti K."/>
            <person name="Haridas S."/>
            <person name="Kuo A."/>
            <person name="Salamov A."/>
            <person name="Ahrendt S.R."/>
            <person name="Lipzen A."/>
            <person name="Sullivan W."/>
            <person name="Andreopoulos W.B."/>
            <person name="Clum A."/>
            <person name="Lindquist E."/>
            <person name="Daum C."/>
            <person name="Ramamoorthy G.K."/>
            <person name="Gryganskyi A."/>
            <person name="Culley D."/>
            <person name="Magnuson J.K."/>
            <person name="James T.Y."/>
            <person name="O'Malley M.A."/>
            <person name="Stajich J.E."/>
            <person name="Spatafora J.W."/>
            <person name="Visel A."/>
            <person name="Grigoriev I.V."/>
        </authorList>
    </citation>
    <scope>NUCLEOTIDE SEQUENCE [LARGE SCALE GENOMIC DNA]</scope>
    <source>
        <strain evidence="4 5">NRRL 3301</strain>
    </source>
</reference>
<dbReference type="GO" id="GO:0030527">
    <property type="term" value="F:structural constituent of chromatin"/>
    <property type="evidence" value="ECO:0007669"/>
    <property type="project" value="InterPro"/>
</dbReference>
<evidence type="ECO:0000259" key="3">
    <source>
        <dbReference type="Pfam" id="PF00125"/>
    </source>
</evidence>
<evidence type="ECO:0000313" key="4">
    <source>
        <dbReference type="EMBL" id="ORX59675.1"/>
    </source>
</evidence>
<dbReference type="CDD" id="cd00074">
    <property type="entry name" value="HFD_H2A"/>
    <property type="match status" value="1"/>
</dbReference>
<dbReference type="InterPro" id="IPR009072">
    <property type="entry name" value="Histone-fold"/>
</dbReference>
<sequence length="110" mass="12589">MAPTKYSLTPTQRTEAGMHFPIARVHRDMKQHTEVPKTSKKAAVYMTGVMEFLTMEIFEMSSNHVAGLGKVVVKPDHVKTVLNRDAEFRTYLHAKENRSLTNAGPKWYIR</sequence>
<comment type="caution">
    <text evidence="4">The sequence shown here is derived from an EMBL/GenBank/DDBJ whole genome shotgun (WGS) entry which is preliminary data.</text>
</comment>
<name>A0A1X2GRH3_9FUNG</name>
<comment type="subcellular location">
    <subcellularLocation>
        <location evidence="2">Nucleus</location>
    </subcellularLocation>
</comment>
<dbReference type="OrthoDB" id="6428021at2759"/>
<dbReference type="GO" id="GO:0000786">
    <property type="term" value="C:nucleosome"/>
    <property type="evidence" value="ECO:0007669"/>
    <property type="project" value="UniProtKB-KW"/>
</dbReference>
<evidence type="ECO:0000256" key="1">
    <source>
        <dbReference type="ARBA" id="ARBA00010691"/>
    </source>
</evidence>
<feature type="domain" description="Core Histone H2A/H2B/H3" evidence="3">
    <location>
        <begin position="16"/>
        <end position="82"/>
    </location>
</feature>